<evidence type="ECO:0000256" key="1">
    <source>
        <dbReference type="ARBA" id="ARBA00004613"/>
    </source>
</evidence>
<dbReference type="GO" id="GO:0005576">
    <property type="term" value="C:extracellular region"/>
    <property type="evidence" value="ECO:0007669"/>
    <property type="project" value="UniProtKB-SubCell"/>
</dbReference>
<dbReference type="GeneID" id="39594144"/>
<evidence type="ECO:0000256" key="2">
    <source>
        <dbReference type="ARBA" id="ARBA00022525"/>
    </source>
</evidence>
<dbReference type="EMBL" id="RSCE01000009">
    <property type="protein sequence ID" value="RSH79933.1"/>
    <property type="molecule type" value="Genomic_DNA"/>
</dbReference>
<dbReference type="PANTHER" id="PTHR35192">
    <property type="entry name" value="PROTEIN, PUTATIVE-RELATED"/>
    <property type="match status" value="1"/>
</dbReference>
<dbReference type="AlphaFoldDB" id="A0A427XM89"/>
<comment type="caution">
    <text evidence="7">The sequence shown here is derived from an EMBL/GenBank/DDBJ whole genome shotgun (WGS) entry which is preliminary data.</text>
</comment>
<evidence type="ECO:0000256" key="5">
    <source>
        <dbReference type="SAM" id="SignalP"/>
    </source>
</evidence>
<dbReference type="Proteomes" id="UP000279236">
    <property type="component" value="Unassembled WGS sequence"/>
</dbReference>
<evidence type="ECO:0000256" key="3">
    <source>
        <dbReference type="ARBA" id="ARBA00022729"/>
    </source>
</evidence>
<feature type="domain" description="CFEM" evidence="6">
    <location>
        <begin position="1"/>
        <end position="121"/>
    </location>
</feature>
<evidence type="ECO:0000313" key="8">
    <source>
        <dbReference type="Proteomes" id="UP000279236"/>
    </source>
</evidence>
<dbReference type="STRING" id="105984.A0A427XM89"/>
<name>A0A427XM89_9TREE</name>
<comment type="subcellular location">
    <subcellularLocation>
        <location evidence="1">Secreted</location>
    </subcellularLocation>
</comment>
<dbReference type="PANTHER" id="PTHR35192:SF2">
    <property type="entry name" value="APPLE DOMAIN-CONTAINING PROTEIN"/>
    <property type="match status" value="1"/>
</dbReference>
<reference evidence="7 8" key="1">
    <citation type="submission" date="2018-11" db="EMBL/GenBank/DDBJ databases">
        <title>Genome sequence of Apiotrichum porosum DSM 27194.</title>
        <authorList>
            <person name="Aliyu H."/>
            <person name="Gorte O."/>
            <person name="Ochsenreither K."/>
        </authorList>
    </citation>
    <scope>NUCLEOTIDE SEQUENCE [LARGE SCALE GENOMIC DNA]</scope>
    <source>
        <strain evidence="7 8">DSM 27194</strain>
    </source>
</reference>
<keyword evidence="4" id="KW-1015">Disulfide bond</keyword>
<organism evidence="7 8">
    <name type="scientific">Apiotrichum porosum</name>
    <dbReference type="NCBI Taxonomy" id="105984"/>
    <lineage>
        <taxon>Eukaryota</taxon>
        <taxon>Fungi</taxon>
        <taxon>Dikarya</taxon>
        <taxon>Basidiomycota</taxon>
        <taxon>Agaricomycotina</taxon>
        <taxon>Tremellomycetes</taxon>
        <taxon>Trichosporonales</taxon>
        <taxon>Trichosporonaceae</taxon>
        <taxon>Apiotrichum</taxon>
    </lineage>
</organism>
<keyword evidence="3 5" id="KW-0732">Signal</keyword>
<proteinExistence type="predicted"/>
<accession>A0A427XM89</accession>
<feature type="chain" id="PRO_5019339758" description="CFEM domain-containing protein" evidence="5">
    <location>
        <begin position="18"/>
        <end position="212"/>
    </location>
</feature>
<protein>
    <recommendedName>
        <fullName evidence="6">CFEM domain-containing protein</fullName>
    </recommendedName>
</protein>
<dbReference type="InterPro" id="IPR038955">
    <property type="entry name" value="PriA/CPL1_fungi"/>
</dbReference>
<gene>
    <name evidence="7" type="ORF">EHS24_009601</name>
</gene>
<evidence type="ECO:0000313" key="7">
    <source>
        <dbReference type="EMBL" id="RSH79933.1"/>
    </source>
</evidence>
<keyword evidence="2" id="KW-0964">Secreted</keyword>
<evidence type="ECO:0000259" key="6">
    <source>
        <dbReference type="PROSITE" id="PS52012"/>
    </source>
</evidence>
<feature type="signal peptide" evidence="5">
    <location>
        <begin position="1"/>
        <end position="17"/>
    </location>
</feature>
<dbReference type="InterPro" id="IPR048661">
    <property type="entry name" value="CPL1-like"/>
</dbReference>
<dbReference type="RefSeq" id="XP_028475042.1">
    <property type="nucleotide sequence ID" value="XM_028624874.1"/>
</dbReference>
<dbReference type="InterPro" id="IPR008427">
    <property type="entry name" value="Extracellular_membr_CFEM_dom"/>
</dbReference>
<evidence type="ECO:0000256" key="4">
    <source>
        <dbReference type="ARBA" id="ARBA00023157"/>
    </source>
</evidence>
<dbReference type="Pfam" id="PF21671">
    <property type="entry name" value="CPL1-like"/>
    <property type="match status" value="1"/>
</dbReference>
<dbReference type="PROSITE" id="PS52012">
    <property type="entry name" value="CFEM"/>
    <property type="match status" value="1"/>
</dbReference>
<keyword evidence="8" id="KW-1185">Reference proteome</keyword>
<sequence length="212" mass="22408">MRLALLATILAAASVYAQTPVNPNTVPTCVQSCSVKGAKAAGCINPLQTDCVCNEPGHSVFLNEAANCLIDNCITEINAAVAIQSNLCAYGVDCQPPFTMCGTLCIDPSADTCVSGVPTRRGFGLAYCKPNEKACRVPTFGIQQKRAHQPANYEIYECIDVMTNLEACGGCPDEGGEDCSTIFGALDVACIRGRCVVAECEEGMKLHNGRCR</sequence>